<sequence>MNERGFSLLEVLIAITLTGIIIGVILSSLDIGLSTWKRVQSDSYNLQNQQVVFKYLESDLHNLFYSNHVDKKLFYYGYDGFLFYTINKEEIRQVNYTINYRRGLLIRETYPVTGTDFKIDKQKKEVINFLENTEIKNVRFYFYDHHNKYWRNYWSYREIGYYPSLVKIEIADSTYGIWSGVIEIFTGRQY</sequence>
<dbReference type="InterPro" id="IPR012902">
    <property type="entry name" value="N_methyl_site"/>
</dbReference>
<proteinExistence type="predicted"/>
<evidence type="ECO:0000313" key="2">
    <source>
        <dbReference type="EMBL" id="ACL70614.1"/>
    </source>
</evidence>
<dbReference type="KEGG" id="hor:Hore_18650"/>
<keyword evidence="1" id="KW-0812">Transmembrane</keyword>
<dbReference type="eggNOG" id="COG2165">
    <property type="taxonomic scope" value="Bacteria"/>
</dbReference>
<dbReference type="EMBL" id="CP001098">
    <property type="protein sequence ID" value="ACL70614.1"/>
    <property type="molecule type" value="Genomic_DNA"/>
</dbReference>
<dbReference type="OrthoDB" id="1786582at2"/>
<dbReference type="AlphaFoldDB" id="B8CZ95"/>
<dbReference type="InterPro" id="IPR045584">
    <property type="entry name" value="Pilin-like"/>
</dbReference>
<keyword evidence="1" id="KW-0472">Membrane</keyword>
<evidence type="ECO:0000256" key="1">
    <source>
        <dbReference type="SAM" id="Phobius"/>
    </source>
</evidence>
<keyword evidence="1" id="KW-1133">Transmembrane helix</keyword>
<reference evidence="2 3" key="1">
    <citation type="journal article" date="2009" name="PLoS ONE">
        <title>Genome analysis of the anaerobic thermohalophilic bacterium Halothermothrix orenii.</title>
        <authorList>
            <person name="Mavromatis K."/>
            <person name="Ivanova N."/>
            <person name="Anderson I."/>
            <person name="Lykidis A."/>
            <person name="Hooper S.D."/>
            <person name="Sun H."/>
            <person name="Kunin V."/>
            <person name="Lapidus A."/>
            <person name="Hugenholtz P."/>
            <person name="Patel B."/>
            <person name="Kyrpides N.C."/>
        </authorList>
    </citation>
    <scope>NUCLEOTIDE SEQUENCE [LARGE SCALE GENOMIC DNA]</scope>
    <source>
        <strain evidence="3">H 168 / OCM 544 / DSM 9562</strain>
    </source>
</reference>
<feature type="transmembrane region" description="Helical" evidence="1">
    <location>
        <begin position="6"/>
        <end position="29"/>
    </location>
</feature>
<dbReference type="STRING" id="373903.Hore_18650"/>
<protein>
    <submittedName>
        <fullName evidence="2">Prepilin-type N-terminal cleavage/methylation domain protein</fullName>
    </submittedName>
</protein>
<organism evidence="2 3">
    <name type="scientific">Halothermothrix orenii (strain H 168 / OCM 544 / DSM 9562)</name>
    <dbReference type="NCBI Taxonomy" id="373903"/>
    <lineage>
        <taxon>Bacteria</taxon>
        <taxon>Bacillati</taxon>
        <taxon>Bacillota</taxon>
        <taxon>Clostridia</taxon>
        <taxon>Halanaerobiales</taxon>
        <taxon>Halothermotrichaceae</taxon>
        <taxon>Halothermothrix</taxon>
    </lineage>
</organism>
<dbReference type="Pfam" id="PF07963">
    <property type="entry name" value="N_methyl"/>
    <property type="match status" value="1"/>
</dbReference>
<dbReference type="NCBIfam" id="TIGR02532">
    <property type="entry name" value="IV_pilin_GFxxxE"/>
    <property type="match status" value="1"/>
</dbReference>
<dbReference type="SUPFAM" id="SSF54523">
    <property type="entry name" value="Pili subunits"/>
    <property type="match status" value="1"/>
</dbReference>
<name>B8CZ95_HALOH</name>
<keyword evidence="3" id="KW-1185">Reference proteome</keyword>
<dbReference type="Proteomes" id="UP000000719">
    <property type="component" value="Chromosome"/>
</dbReference>
<evidence type="ECO:0000313" key="3">
    <source>
        <dbReference type="Proteomes" id="UP000000719"/>
    </source>
</evidence>
<gene>
    <name evidence="2" type="ordered locus">Hore_18650</name>
</gene>
<accession>B8CZ95</accession>
<dbReference type="HOGENOM" id="CLU_1426189_0_0_9"/>
<dbReference type="RefSeq" id="WP_015923583.1">
    <property type="nucleotide sequence ID" value="NC_011899.1"/>
</dbReference>
<dbReference type="PROSITE" id="PS00409">
    <property type="entry name" value="PROKAR_NTER_METHYL"/>
    <property type="match status" value="1"/>
</dbReference>